<keyword evidence="1" id="KW-0472">Membrane</keyword>
<dbReference type="Proteomes" id="UP000078200">
    <property type="component" value="Unassembled WGS sequence"/>
</dbReference>
<evidence type="ECO:0000313" key="3">
    <source>
        <dbReference type="Proteomes" id="UP000078200"/>
    </source>
</evidence>
<protein>
    <submittedName>
        <fullName evidence="2">Uncharacterized protein</fullName>
    </submittedName>
</protein>
<accession>A0A1A9VB21</accession>
<keyword evidence="1" id="KW-0812">Transmembrane</keyword>
<sequence>MFFVVFNQYKLNTEWYLLVTSELKLIGIMLIVYSLVLWCSINSVCLPEIQPLNDAYEDFTERRQFDIKRIEKIDGTEKRCRFRKSKQLTTNCIKFVKIVSLHKSQGYTILTFIPVDDDDGAVESIGLNIHNYKVV</sequence>
<name>A0A1A9VB21_GLOAU</name>
<organism evidence="2 3">
    <name type="scientific">Glossina austeni</name>
    <name type="common">Savannah tsetse fly</name>
    <dbReference type="NCBI Taxonomy" id="7395"/>
    <lineage>
        <taxon>Eukaryota</taxon>
        <taxon>Metazoa</taxon>
        <taxon>Ecdysozoa</taxon>
        <taxon>Arthropoda</taxon>
        <taxon>Hexapoda</taxon>
        <taxon>Insecta</taxon>
        <taxon>Pterygota</taxon>
        <taxon>Neoptera</taxon>
        <taxon>Endopterygota</taxon>
        <taxon>Diptera</taxon>
        <taxon>Brachycera</taxon>
        <taxon>Muscomorpha</taxon>
        <taxon>Hippoboscoidea</taxon>
        <taxon>Glossinidae</taxon>
        <taxon>Glossina</taxon>
    </lineage>
</organism>
<evidence type="ECO:0000256" key="1">
    <source>
        <dbReference type="SAM" id="Phobius"/>
    </source>
</evidence>
<feature type="transmembrane region" description="Helical" evidence="1">
    <location>
        <begin position="15"/>
        <end position="38"/>
    </location>
</feature>
<reference evidence="2" key="1">
    <citation type="submission" date="2020-05" db="UniProtKB">
        <authorList>
            <consortium name="EnsemblMetazoa"/>
        </authorList>
    </citation>
    <scope>IDENTIFICATION</scope>
    <source>
        <strain evidence="2">TTRI</strain>
    </source>
</reference>
<keyword evidence="3" id="KW-1185">Reference proteome</keyword>
<dbReference type="EnsemblMetazoa" id="GAUT031531-RA">
    <property type="protein sequence ID" value="GAUT031531-PA"/>
    <property type="gene ID" value="GAUT031531"/>
</dbReference>
<keyword evidence="1" id="KW-1133">Transmembrane helix</keyword>
<dbReference type="AlphaFoldDB" id="A0A1A9VB21"/>
<dbReference type="VEuPathDB" id="VectorBase:GAUT031531"/>
<evidence type="ECO:0000313" key="2">
    <source>
        <dbReference type="EnsemblMetazoa" id="GAUT031531-PA"/>
    </source>
</evidence>
<proteinExistence type="predicted"/>